<organism evidence="11 12">
    <name type="scientific">Sitophilus oryzae</name>
    <name type="common">Rice weevil</name>
    <name type="synonym">Curculio oryzae</name>
    <dbReference type="NCBI Taxonomy" id="7048"/>
    <lineage>
        <taxon>Eukaryota</taxon>
        <taxon>Metazoa</taxon>
        <taxon>Ecdysozoa</taxon>
        <taxon>Arthropoda</taxon>
        <taxon>Hexapoda</taxon>
        <taxon>Insecta</taxon>
        <taxon>Pterygota</taxon>
        <taxon>Neoptera</taxon>
        <taxon>Endopterygota</taxon>
        <taxon>Coleoptera</taxon>
        <taxon>Polyphaga</taxon>
        <taxon>Cucujiformia</taxon>
        <taxon>Curculionidae</taxon>
        <taxon>Dryophthorinae</taxon>
        <taxon>Sitophilus</taxon>
    </lineage>
</organism>
<feature type="compositionally biased region" description="Low complexity" evidence="9">
    <location>
        <begin position="219"/>
        <end position="232"/>
    </location>
</feature>
<dbReference type="PANTHER" id="PTHR12786">
    <property type="entry name" value="SPLICING FACTOR SF3A-RELATED"/>
    <property type="match status" value="1"/>
</dbReference>
<evidence type="ECO:0000256" key="2">
    <source>
        <dbReference type="ARBA" id="ARBA00004496"/>
    </source>
</evidence>
<evidence type="ECO:0000313" key="11">
    <source>
        <dbReference type="Proteomes" id="UP000504635"/>
    </source>
</evidence>
<evidence type="ECO:0000259" key="10">
    <source>
        <dbReference type="Pfam" id="PF22782"/>
    </source>
</evidence>
<evidence type="ECO:0000313" key="12">
    <source>
        <dbReference type="RefSeq" id="XP_030764104.1"/>
    </source>
</evidence>
<dbReference type="KEGG" id="soy:115888494"/>
<dbReference type="Pfam" id="PF22782">
    <property type="entry name" value="SDE2"/>
    <property type="match status" value="1"/>
</dbReference>
<dbReference type="OrthoDB" id="547031at2759"/>
<evidence type="ECO:0000256" key="1">
    <source>
        <dbReference type="ARBA" id="ARBA00004123"/>
    </source>
</evidence>
<dbReference type="PANTHER" id="PTHR12786:SF1">
    <property type="entry name" value="SPLICING REGULATOR SDE2"/>
    <property type="match status" value="1"/>
</dbReference>
<protein>
    <submittedName>
        <fullName evidence="12">Replication stress response regulator SDE2</fullName>
    </submittedName>
</protein>
<comment type="similarity">
    <text evidence="3">Belongs to the SDE2 family.</text>
</comment>
<dbReference type="GO" id="GO:0008380">
    <property type="term" value="P:RNA splicing"/>
    <property type="evidence" value="ECO:0007669"/>
    <property type="project" value="UniProtKB-KW"/>
</dbReference>
<keyword evidence="11" id="KW-1185">Reference proteome</keyword>
<feature type="compositionally biased region" description="Basic and acidic residues" evidence="9">
    <location>
        <begin position="167"/>
        <end position="179"/>
    </location>
</feature>
<feature type="compositionally biased region" description="Basic and acidic residues" evidence="9">
    <location>
        <begin position="276"/>
        <end position="286"/>
    </location>
</feature>
<sequence length="302" mass="34254">MEVLIGKQQVIRTDHCASSRELRSIISFQLGLKHEDFYLISNGKLLNNEDDLISGQVHFIPTTLGGKGGFGSMLRAIGAQIEKTTNREACRDLSGRRLRDINEEQRLKKWVAQQAEREKEAKERKKKKLEKLCEQPKHEFKDTEYDKERSALPEMVEDAVSKGMEASCKRKADDKPEKIPKKKKKLWVDSDLEDFDSSEEDNSDDGEGSTSNKDEEPVSLGECSSSHSESPEIQGDSKQIKLDPALDDLSNIQKNESDKINIFKVNNQTISEEETDSSKKTSKEETNSLLNTNESEETQEEK</sequence>
<dbReference type="FunCoup" id="A0A6J2YLS0">
    <property type="interactions" value="87"/>
</dbReference>
<evidence type="ECO:0000256" key="5">
    <source>
        <dbReference type="ARBA" id="ARBA00022664"/>
    </source>
</evidence>
<proteinExistence type="inferred from homology"/>
<feature type="domain" description="SDE2-like" evidence="10">
    <location>
        <begin position="65"/>
        <end position="161"/>
    </location>
</feature>
<evidence type="ECO:0000256" key="8">
    <source>
        <dbReference type="ARBA" id="ARBA00023306"/>
    </source>
</evidence>
<dbReference type="RefSeq" id="XP_030764104.1">
    <property type="nucleotide sequence ID" value="XM_030908244.1"/>
</dbReference>
<dbReference type="GO" id="GO:0005634">
    <property type="term" value="C:nucleus"/>
    <property type="evidence" value="ECO:0007669"/>
    <property type="project" value="UniProtKB-SubCell"/>
</dbReference>
<feature type="compositionally biased region" description="Acidic residues" evidence="9">
    <location>
        <begin position="190"/>
        <end position="207"/>
    </location>
</feature>
<keyword evidence="6" id="KW-0508">mRNA splicing</keyword>
<evidence type="ECO:0000256" key="9">
    <source>
        <dbReference type="SAM" id="MobiDB-lite"/>
    </source>
</evidence>
<keyword evidence="7" id="KW-0539">Nucleus</keyword>
<accession>A0A6J2YLS0</accession>
<comment type="subcellular location">
    <subcellularLocation>
        <location evidence="2">Cytoplasm</location>
    </subcellularLocation>
    <subcellularLocation>
        <location evidence="1">Nucleus</location>
    </subcellularLocation>
</comment>
<dbReference type="Proteomes" id="UP000504635">
    <property type="component" value="Unplaced"/>
</dbReference>
<dbReference type="GO" id="GO:0006397">
    <property type="term" value="P:mRNA processing"/>
    <property type="evidence" value="ECO:0007669"/>
    <property type="project" value="UniProtKB-KW"/>
</dbReference>
<dbReference type="GO" id="GO:0005737">
    <property type="term" value="C:cytoplasm"/>
    <property type="evidence" value="ECO:0007669"/>
    <property type="project" value="UniProtKB-SubCell"/>
</dbReference>
<dbReference type="GeneID" id="115888494"/>
<dbReference type="InterPro" id="IPR053822">
    <property type="entry name" value="SDE2-like_dom"/>
</dbReference>
<keyword evidence="4" id="KW-0963">Cytoplasm</keyword>
<dbReference type="InterPro" id="IPR051421">
    <property type="entry name" value="RNA_Proc_DNA_Dmg_Regulator"/>
</dbReference>
<evidence type="ECO:0000256" key="7">
    <source>
        <dbReference type="ARBA" id="ARBA00023242"/>
    </source>
</evidence>
<keyword evidence="8" id="KW-0131">Cell cycle</keyword>
<keyword evidence="5" id="KW-0507">mRNA processing</keyword>
<dbReference type="InParanoid" id="A0A6J2YLS0"/>
<reference evidence="12" key="1">
    <citation type="submission" date="2025-08" db="UniProtKB">
        <authorList>
            <consortium name="RefSeq"/>
        </authorList>
    </citation>
    <scope>IDENTIFICATION</scope>
    <source>
        <tissue evidence="12">Gonads</tissue>
    </source>
</reference>
<gene>
    <name evidence="12" type="primary">LOC115888494</name>
</gene>
<evidence type="ECO:0000256" key="6">
    <source>
        <dbReference type="ARBA" id="ARBA00023187"/>
    </source>
</evidence>
<evidence type="ECO:0000256" key="4">
    <source>
        <dbReference type="ARBA" id="ARBA00022490"/>
    </source>
</evidence>
<evidence type="ECO:0000256" key="3">
    <source>
        <dbReference type="ARBA" id="ARBA00008726"/>
    </source>
</evidence>
<dbReference type="AlphaFoldDB" id="A0A6J2YLS0"/>
<feature type="region of interest" description="Disordered" evidence="9">
    <location>
        <begin position="159"/>
        <end position="302"/>
    </location>
</feature>
<name>A0A6J2YLS0_SITOR</name>